<evidence type="ECO:0000256" key="2">
    <source>
        <dbReference type="ARBA" id="ARBA00022723"/>
    </source>
</evidence>
<evidence type="ECO:0000313" key="7">
    <source>
        <dbReference type="Proteomes" id="UP001168540"/>
    </source>
</evidence>
<keyword evidence="3" id="KW-0862">Zinc</keyword>
<comment type="caution">
    <text evidence="6">The sequence shown here is derived from an EMBL/GenBank/DDBJ whole genome shotgun (WGS) entry which is preliminary data.</text>
</comment>
<sequence>MSMLRALPISTELGMNSKYTGQCLCGEIHYSVDVEPLFSGNCHCKDCQRASGSAFTPAMLFPEKNVVVSGEAKYFESTADSGNKHKRGFCPNCGSQLFAKFSNLPGMLGIKAGTLNDASHYAPKLDFHVASAATWDFMNPQLPKQQGAAQG</sequence>
<dbReference type="Proteomes" id="UP001168540">
    <property type="component" value="Unassembled WGS sequence"/>
</dbReference>
<keyword evidence="2" id="KW-0479">Metal-binding</keyword>
<reference evidence="6" key="1">
    <citation type="submission" date="2023-06" db="EMBL/GenBank/DDBJ databases">
        <authorList>
            <person name="Zhang S."/>
        </authorList>
    </citation>
    <scope>NUCLEOTIDE SEQUENCE</scope>
    <source>
        <strain evidence="6">SG2303</strain>
    </source>
</reference>
<dbReference type="PANTHER" id="PTHR33337">
    <property type="entry name" value="GFA DOMAIN-CONTAINING PROTEIN"/>
    <property type="match status" value="1"/>
</dbReference>
<keyword evidence="7" id="KW-1185">Reference proteome</keyword>
<keyword evidence="4" id="KW-0456">Lyase</keyword>
<feature type="domain" description="CENP-V/GFA" evidence="5">
    <location>
        <begin position="19"/>
        <end position="136"/>
    </location>
</feature>
<dbReference type="InterPro" id="IPR011057">
    <property type="entry name" value="Mss4-like_sf"/>
</dbReference>
<dbReference type="Pfam" id="PF04828">
    <property type="entry name" value="GFA"/>
    <property type="match status" value="1"/>
</dbReference>
<comment type="similarity">
    <text evidence="1">Belongs to the Gfa family.</text>
</comment>
<name>A0ABT7XTE2_9NEIS</name>
<protein>
    <submittedName>
        <fullName evidence="6">GFA family protein</fullName>
    </submittedName>
</protein>
<dbReference type="SUPFAM" id="SSF51316">
    <property type="entry name" value="Mss4-like"/>
    <property type="match status" value="1"/>
</dbReference>
<dbReference type="InterPro" id="IPR006913">
    <property type="entry name" value="CENP-V/GFA"/>
</dbReference>
<dbReference type="Gene3D" id="3.90.1590.10">
    <property type="entry name" value="glutathione-dependent formaldehyde- activating enzyme (gfa)"/>
    <property type="match status" value="1"/>
</dbReference>
<evidence type="ECO:0000259" key="5">
    <source>
        <dbReference type="PROSITE" id="PS51891"/>
    </source>
</evidence>
<proteinExistence type="inferred from homology"/>
<gene>
    <name evidence="6" type="ORF">QU481_19695</name>
</gene>
<dbReference type="EMBL" id="JAUEDK010000052">
    <property type="protein sequence ID" value="MDN0077072.1"/>
    <property type="molecule type" value="Genomic_DNA"/>
</dbReference>
<accession>A0ABT7XTE2</accession>
<evidence type="ECO:0000256" key="1">
    <source>
        <dbReference type="ARBA" id="ARBA00005495"/>
    </source>
</evidence>
<evidence type="ECO:0000256" key="4">
    <source>
        <dbReference type="ARBA" id="ARBA00023239"/>
    </source>
</evidence>
<dbReference type="PANTHER" id="PTHR33337:SF40">
    <property type="entry name" value="CENP-V_GFA DOMAIN-CONTAINING PROTEIN-RELATED"/>
    <property type="match status" value="1"/>
</dbReference>
<dbReference type="PROSITE" id="PS51891">
    <property type="entry name" value="CENP_V_GFA"/>
    <property type="match status" value="1"/>
</dbReference>
<evidence type="ECO:0000256" key="3">
    <source>
        <dbReference type="ARBA" id="ARBA00022833"/>
    </source>
</evidence>
<evidence type="ECO:0000313" key="6">
    <source>
        <dbReference type="EMBL" id="MDN0077072.1"/>
    </source>
</evidence>
<organism evidence="6 7">
    <name type="scientific">Crenobacter oryzisoli</name>
    <dbReference type="NCBI Taxonomy" id="3056844"/>
    <lineage>
        <taxon>Bacteria</taxon>
        <taxon>Pseudomonadati</taxon>
        <taxon>Pseudomonadota</taxon>
        <taxon>Betaproteobacteria</taxon>
        <taxon>Neisseriales</taxon>
        <taxon>Neisseriaceae</taxon>
        <taxon>Crenobacter</taxon>
    </lineage>
</organism>
<dbReference type="RefSeq" id="WP_289831699.1">
    <property type="nucleotide sequence ID" value="NZ_JAUEDK010000052.1"/>
</dbReference>